<feature type="domain" description="Helitron helicase-like" evidence="3">
    <location>
        <begin position="316"/>
        <end position="403"/>
    </location>
</feature>
<organism evidence="4">
    <name type="scientific">Glycine max</name>
    <name type="common">Soybean</name>
    <name type="synonym">Glycine hispida</name>
    <dbReference type="NCBI Taxonomy" id="3847"/>
    <lineage>
        <taxon>Eukaryota</taxon>
        <taxon>Viridiplantae</taxon>
        <taxon>Streptophyta</taxon>
        <taxon>Embryophyta</taxon>
        <taxon>Tracheophyta</taxon>
        <taxon>Spermatophyta</taxon>
        <taxon>Magnoliopsida</taxon>
        <taxon>eudicotyledons</taxon>
        <taxon>Gunneridae</taxon>
        <taxon>Pentapetalae</taxon>
        <taxon>rosids</taxon>
        <taxon>fabids</taxon>
        <taxon>Fabales</taxon>
        <taxon>Fabaceae</taxon>
        <taxon>Papilionoideae</taxon>
        <taxon>50 kb inversion clade</taxon>
        <taxon>NPAAA clade</taxon>
        <taxon>indigoferoid/millettioid clade</taxon>
        <taxon>Phaseoleae</taxon>
        <taxon>Glycine</taxon>
        <taxon>Glycine subgen. Soja</taxon>
    </lineage>
</organism>
<dbReference type="InterPro" id="IPR025476">
    <property type="entry name" value="Helitron_helicase-like"/>
</dbReference>
<evidence type="ECO:0000313" key="6">
    <source>
        <dbReference type="Proteomes" id="UP000008827"/>
    </source>
</evidence>
<dbReference type="InParanoid" id="A0A0R0JAX8"/>
<dbReference type="EC" id="5.6.2.3" evidence="1"/>
<dbReference type="GO" id="GO:0005524">
    <property type="term" value="F:ATP binding"/>
    <property type="evidence" value="ECO:0007669"/>
    <property type="project" value="UniProtKB-KW"/>
</dbReference>
<dbReference type="PANTHER" id="PTHR45786:SF66">
    <property type="entry name" value="HOOK MOTIF PROTEIN, PUTATIVE-RELATED"/>
    <property type="match status" value="1"/>
</dbReference>
<keyword evidence="1" id="KW-0347">Helicase</keyword>
<proteinExistence type="inferred from homology"/>
<evidence type="ECO:0000256" key="1">
    <source>
        <dbReference type="RuleBase" id="RU363044"/>
    </source>
</evidence>
<dbReference type="PANTHER" id="PTHR45786">
    <property type="entry name" value="DNA BINDING PROTEIN-LIKE"/>
    <property type="match status" value="1"/>
</dbReference>
<reference evidence="5" key="2">
    <citation type="submission" date="2018-02" db="UniProtKB">
        <authorList>
            <consortium name="EnsemblPlants"/>
        </authorList>
    </citation>
    <scope>IDENTIFICATION</scope>
    <source>
        <strain evidence="5">Williams 82</strain>
    </source>
</reference>
<keyword evidence="1" id="KW-0547">Nucleotide-binding</keyword>
<feature type="domain" description="DNA helicase Pif1-like DEAD-box helicase" evidence="2">
    <location>
        <begin position="553"/>
        <end position="734"/>
    </location>
</feature>
<dbReference type="InterPro" id="IPR027417">
    <property type="entry name" value="P-loop_NTPase"/>
</dbReference>
<accession>A0A0R0JAX8</accession>
<reference evidence="4" key="3">
    <citation type="submission" date="2018-07" db="EMBL/GenBank/DDBJ databases">
        <title>WGS assembly of Glycine max.</title>
        <authorList>
            <person name="Schmutz J."/>
            <person name="Cannon S."/>
            <person name="Schlueter J."/>
            <person name="Ma J."/>
            <person name="Mitros T."/>
            <person name="Nelson W."/>
            <person name="Hyten D."/>
            <person name="Song Q."/>
            <person name="Thelen J."/>
            <person name="Cheng J."/>
            <person name="Xu D."/>
            <person name="Hellsten U."/>
            <person name="May G."/>
            <person name="Yu Y."/>
            <person name="Sakurai T."/>
            <person name="Umezawa T."/>
            <person name="Bhattacharyya M."/>
            <person name="Sandhu D."/>
            <person name="Valliyodan B."/>
            <person name="Lindquist E."/>
            <person name="Peto M."/>
            <person name="Grant D."/>
            <person name="Shu S."/>
            <person name="Goodstein D."/>
            <person name="Barry K."/>
            <person name="Futrell-Griggs M."/>
            <person name="Abernathy B."/>
            <person name="Du J."/>
            <person name="Tian Z."/>
            <person name="Zhu L."/>
            <person name="Gill N."/>
            <person name="Joshi T."/>
            <person name="Libault M."/>
            <person name="Sethuraman A."/>
            <person name="Zhang X."/>
            <person name="Shinozaki K."/>
            <person name="Nguyen H."/>
            <person name="Wing R."/>
            <person name="Cregan P."/>
            <person name="Specht J."/>
            <person name="Grimwood J."/>
            <person name="Rokhsar D."/>
            <person name="Stacey G."/>
            <person name="Shoemaker R."/>
            <person name="Jackson S."/>
        </authorList>
    </citation>
    <scope>NUCLEOTIDE SEQUENCE</scope>
    <source>
        <tissue evidence="4">Callus</tissue>
    </source>
</reference>
<keyword evidence="1" id="KW-0378">Hydrolase</keyword>
<dbReference type="Gramene" id="KRH49779">
    <property type="protein sequence ID" value="KRH49779"/>
    <property type="gene ID" value="GLYMA_07G178900"/>
</dbReference>
<keyword evidence="1" id="KW-0067">ATP-binding</keyword>
<name>A0A0R0JAX8_SOYBN</name>
<dbReference type="STRING" id="3847.A0A0R0JAX8"/>
<keyword evidence="1" id="KW-0227">DNA damage</keyword>
<comment type="catalytic activity">
    <reaction evidence="1">
        <text>ATP + H2O = ADP + phosphate + H(+)</text>
        <dbReference type="Rhea" id="RHEA:13065"/>
        <dbReference type="ChEBI" id="CHEBI:15377"/>
        <dbReference type="ChEBI" id="CHEBI:15378"/>
        <dbReference type="ChEBI" id="CHEBI:30616"/>
        <dbReference type="ChEBI" id="CHEBI:43474"/>
        <dbReference type="ChEBI" id="CHEBI:456216"/>
        <dbReference type="EC" id="5.6.2.3"/>
    </reaction>
</comment>
<keyword evidence="1" id="KW-0233">DNA recombination</keyword>
<dbReference type="EMBL" id="CM000840">
    <property type="protein sequence ID" value="KRH49779.1"/>
    <property type="molecule type" value="Genomic_DNA"/>
</dbReference>
<protein>
    <recommendedName>
        <fullName evidence="1">ATP-dependent DNA helicase</fullName>
        <ecNumber evidence="1">5.6.2.3</ecNumber>
    </recommendedName>
</protein>
<dbReference type="GO" id="GO:0006281">
    <property type="term" value="P:DNA repair"/>
    <property type="evidence" value="ECO:0007669"/>
    <property type="project" value="UniProtKB-KW"/>
</dbReference>
<dbReference type="GO" id="GO:0043139">
    <property type="term" value="F:5'-3' DNA helicase activity"/>
    <property type="evidence" value="ECO:0007669"/>
    <property type="project" value="UniProtKB-EC"/>
</dbReference>
<dbReference type="GO" id="GO:0006310">
    <property type="term" value="P:DNA recombination"/>
    <property type="evidence" value="ECO:0007669"/>
    <property type="project" value="UniProtKB-KW"/>
</dbReference>
<dbReference type="InterPro" id="IPR010285">
    <property type="entry name" value="DNA_helicase_pif1-like_DEAD"/>
</dbReference>
<dbReference type="GO" id="GO:0016787">
    <property type="term" value="F:hydrolase activity"/>
    <property type="evidence" value="ECO:0007669"/>
    <property type="project" value="UniProtKB-KW"/>
</dbReference>
<dbReference type="AlphaFoldDB" id="A0A0R0JAX8"/>
<dbReference type="Pfam" id="PF14214">
    <property type="entry name" value="Helitron_like_N"/>
    <property type="match status" value="1"/>
</dbReference>
<dbReference type="SMR" id="A0A0R0JAX8"/>
<keyword evidence="6" id="KW-1185">Reference proteome</keyword>
<comment type="cofactor">
    <cofactor evidence="1">
        <name>Mg(2+)</name>
        <dbReference type="ChEBI" id="CHEBI:18420"/>
    </cofactor>
</comment>
<evidence type="ECO:0000259" key="3">
    <source>
        <dbReference type="Pfam" id="PF14214"/>
    </source>
</evidence>
<dbReference type="EnsemblPlants" id="KRH49779">
    <property type="protein sequence ID" value="KRH49779"/>
    <property type="gene ID" value="GLYMA_07G178900"/>
</dbReference>
<gene>
    <name evidence="4" type="ORF">GLYMA_07G178900</name>
</gene>
<comment type="similarity">
    <text evidence="1">Belongs to the helicase family.</text>
</comment>
<dbReference type="Proteomes" id="UP000008827">
    <property type="component" value="Chromosome 7"/>
</dbReference>
<sequence length="767" mass="87711">MDKENNSRNNDAAQARLRRKIILHDKHVCKPSVGEKKIISKNNFDSEEDDLFTNSTTIFVDDILEGYFDIGDPIIQCTHCQAYMWYQERTQKHKHTTIPKFYLCCGDGKVQLPLLKDPPPMLQYLLFDNNANDSKNYQQHIRIYNMMFAFTSLGAKLDISINNGSLLPLPGHTQKFAQLYIYDTKNEIHNRIQSIRNQKNIDAEIVSKLSVMLDEYNVHAKSFKMAKERLKTKPIHDLKLVLISNRSKDGRIYNIPSILGVVALVVGDVDTGSKRDIIMEMQSGKLQRIDELHTSYLSFQYPLLFPYGEDGYRHDQFLIDGYAILEVERLNFIRRNQAKLRVDKYCNLIESQQGVQIEGSSRGKRVILPSSFIGGRCYIDQLYFDGMTICSHVGFPYLFVTFTFDNRTIVPYNPRLLLKFQAHINMEWCNQSTSIKYLFKYVNKGYDRITTAIIPTEHQVSCSGGVVDEIKQYLDSKACGRIFSFPIHSRKPAVERLFFHLPGEQAVYFKDNEVIDDVLLNPSVTESRLIYAELDYDVTELKSQFDNYFKSLTGKTFVWKTLTSALRSQRQIVLTVASSGITSLLLPGGQTAHSKFKIHVPTFDDSICNIHQVTKLIIWDEAPMAHKFYFEALDKSLRDIMRLGNESSTIFGGKVIAFGGDFCQILPIVPRGSQSDIVHSTINASYVWDHCEVLILTKNMHLQSSMDNLSASELSNFSQWILDIGDGKIFEPNDGFAIIEIPQELLISDFNDPIHGIVNSTYPNLDT</sequence>
<dbReference type="Pfam" id="PF05970">
    <property type="entry name" value="PIF1"/>
    <property type="match status" value="1"/>
</dbReference>
<dbReference type="SUPFAM" id="SSF52540">
    <property type="entry name" value="P-loop containing nucleoside triphosphate hydrolases"/>
    <property type="match status" value="1"/>
</dbReference>
<keyword evidence="1" id="KW-0234">DNA repair</keyword>
<evidence type="ECO:0000259" key="2">
    <source>
        <dbReference type="Pfam" id="PF05970"/>
    </source>
</evidence>
<dbReference type="GO" id="GO:0000723">
    <property type="term" value="P:telomere maintenance"/>
    <property type="evidence" value="ECO:0007669"/>
    <property type="project" value="InterPro"/>
</dbReference>
<evidence type="ECO:0000313" key="5">
    <source>
        <dbReference type="EnsemblPlants" id="KRH49779"/>
    </source>
</evidence>
<reference evidence="4 5" key="1">
    <citation type="journal article" date="2010" name="Nature">
        <title>Genome sequence of the palaeopolyploid soybean.</title>
        <authorList>
            <person name="Schmutz J."/>
            <person name="Cannon S.B."/>
            <person name="Schlueter J."/>
            <person name="Ma J."/>
            <person name="Mitros T."/>
            <person name="Nelson W."/>
            <person name="Hyten D.L."/>
            <person name="Song Q."/>
            <person name="Thelen J.J."/>
            <person name="Cheng J."/>
            <person name="Xu D."/>
            <person name="Hellsten U."/>
            <person name="May G.D."/>
            <person name="Yu Y."/>
            <person name="Sakurai T."/>
            <person name="Umezawa T."/>
            <person name="Bhattacharyya M.K."/>
            <person name="Sandhu D."/>
            <person name="Valliyodan B."/>
            <person name="Lindquist E."/>
            <person name="Peto M."/>
            <person name="Grant D."/>
            <person name="Shu S."/>
            <person name="Goodstein D."/>
            <person name="Barry K."/>
            <person name="Futrell-Griggs M."/>
            <person name="Abernathy B."/>
            <person name="Du J."/>
            <person name="Tian Z."/>
            <person name="Zhu L."/>
            <person name="Gill N."/>
            <person name="Joshi T."/>
            <person name="Libault M."/>
            <person name="Sethuraman A."/>
            <person name="Zhang X.-C."/>
            <person name="Shinozaki K."/>
            <person name="Nguyen H.T."/>
            <person name="Wing R.A."/>
            <person name="Cregan P."/>
            <person name="Specht J."/>
            <person name="Grimwood J."/>
            <person name="Rokhsar D."/>
            <person name="Stacey G."/>
            <person name="Shoemaker R.C."/>
            <person name="Jackson S.A."/>
        </authorList>
    </citation>
    <scope>NUCLEOTIDE SEQUENCE</scope>
    <source>
        <strain evidence="5">cv. Williams 82</strain>
        <tissue evidence="4">Callus</tissue>
    </source>
</reference>
<evidence type="ECO:0000313" key="4">
    <source>
        <dbReference type="EMBL" id="KRH49779.1"/>
    </source>
</evidence>
<dbReference type="Gene3D" id="3.40.50.300">
    <property type="entry name" value="P-loop containing nucleotide triphosphate hydrolases"/>
    <property type="match status" value="1"/>
</dbReference>